<dbReference type="PROSITE" id="PS51352">
    <property type="entry name" value="THIOREDOXIN_2"/>
    <property type="match status" value="1"/>
</dbReference>
<dbReference type="Proteomes" id="UP000070299">
    <property type="component" value="Unassembled WGS sequence"/>
</dbReference>
<dbReference type="InterPro" id="IPR013766">
    <property type="entry name" value="Thioredoxin_domain"/>
</dbReference>
<accession>A0A135ZYT8</accession>
<feature type="signal peptide" evidence="2">
    <location>
        <begin position="1"/>
        <end position="20"/>
    </location>
</feature>
<dbReference type="RefSeq" id="WP_068378171.1">
    <property type="nucleotide sequence ID" value="NZ_LSNE01000007.1"/>
</dbReference>
<evidence type="ECO:0000256" key="1">
    <source>
        <dbReference type="ARBA" id="ARBA00005791"/>
    </source>
</evidence>
<keyword evidence="5" id="KW-1185">Reference proteome</keyword>
<evidence type="ECO:0000259" key="3">
    <source>
        <dbReference type="PROSITE" id="PS51352"/>
    </source>
</evidence>
<evidence type="ECO:0000256" key="2">
    <source>
        <dbReference type="SAM" id="SignalP"/>
    </source>
</evidence>
<proteinExistence type="inferred from homology"/>
<dbReference type="PANTHER" id="PTHR13887:SF56">
    <property type="entry name" value="THIOREDOXIN-LIKE REDUCTASE RV2466C"/>
    <property type="match status" value="1"/>
</dbReference>
<dbReference type="InterPro" id="IPR036249">
    <property type="entry name" value="Thioredoxin-like_sf"/>
</dbReference>
<keyword evidence="2" id="KW-0732">Signal</keyword>
<reference evidence="5" key="1">
    <citation type="submission" date="2016-02" db="EMBL/GenBank/DDBJ databases">
        <authorList>
            <person name="Schultz-Johansen M."/>
            <person name="Glaring M.A."/>
            <person name="Bech P.K."/>
            <person name="Stougaard P."/>
        </authorList>
    </citation>
    <scope>NUCLEOTIDE SEQUENCE [LARGE SCALE GENOMIC DNA]</scope>
    <source>
        <strain evidence="5">S66</strain>
    </source>
</reference>
<dbReference type="EMBL" id="LSNE01000007">
    <property type="protein sequence ID" value="KXI28146.1"/>
    <property type="molecule type" value="Genomic_DNA"/>
</dbReference>
<dbReference type="AlphaFoldDB" id="A0A135ZYT8"/>
<organism evidence="4 5">
    <name type="scientific">Paraglaciecola hydrolytica</name>
    <dbReference type="NCBI Taxonomy" id="1799789"/>
    <lineage>
        <taxon>Bacteria</taxon>
        <taxon>Pseudomonadati</taxon>
        <taxon>Pseudomonadota</taxon>
        <taxon>Gammaproteobacteria</taxon>
        <taxon>Alteromonadales</taxon>
        <taxon>Alteromonadaceae</taxon>
        <taxon>Paraglaciecola</taxon>
    </lineage>
</organism>
<dbReference type="SUPFAM" id="SSF52833">
    <property type="entry name" value="Thioredoxin-like"/>
    <property type="match status" value="1"/>
</dbReference>
<dbReference type="Pfam" id="PF13462">
    <property type="entry name" value="Thioredoxin_4"/>
    <property type="match status" value="1"/>
</dbReference>
<dbReference type="OrthoDB" id="9780340at2"/>
<protein>
    <recommendedName>
        <fullName evidence="3">Thioredoxin domain-containing protein</fullName>
    </recommendedName>
</protein>
<evidence type="ECO:0000313" key="4">
    <source>
        <dbReference type="EMBL" id="KXI28146.1"/>
    </source>
</evidence>
<sequence length="254" mass="28318">MKVIYTVLIALLITTTSSFAQELQAGSEVAELQSQVRNLSIMVEQIRKNQMVMARQMGLVKPQAILPGEPVPLSGATYIGDKDAKVVIMEFTDLQCPFCQTFSLEIFPQLKKAYIDNNQLLFVNRQNPITHHAQARVAAKYLLCAAEQNKFEEAKKAIFTKGDLVKEERFTGIDVIAGLDQSNLQACLADDVKLENQINADIQLGLRIGVASTPTMLVGIQNNQNLVEWVKVEGTKPFEYYAELIDNLLKQISD</sequence>
<gene>
    <name evidence="4" type="ORF">AX660_17325</name>
</gene>
<dbReference type="PANTHER" id="PTHR13887">
    <property type="entry name" value="GLUTATHIONE S-TRANSFERASE KAPPA"/>
    <property type="match status" value="1"/>
</dbReference>
<dbReference type="Gene3D" id="1.10.40.80">
    <property type="match status" value="1"/>
</dbReference>
<name>A0A135ZYT8_9ALTE</name>
<dbReference type="Gene3D" id="3.40.30.10">
    <property type="entry name" value="Glutaredoxin"/>
    <property type="match status" value="1"/>
</dbReference>
<feature type="chain" id="PRO_5007469163" description="Thioredoxin domain-containing protein" evidence="2">
    <location>
        <begin position="21"/>
        <end position="254"/>
    </location>
</feature>
<comment type="similarity">
    <text evidence="1">Belongs to the thioredoxin family. DsbA subfamily.</text>
</comment>
<dbReference type="STRING" id="1799789.AX660_17325"/>
<dbReference type="InterPro" id="IPR012336">
    <property type="entry name" value="Thioredoxin-like_fold"/>
</dbReference>
<comment type="caution">
    <text evidence="4">The sequence shown here is derived from an EMBL/GenBank/DDBJ whole genome shotgun (WGS) entry which is preliminary data.</text>
</comment>
<feature type="domain" description="Thioredoxin" evidence="3">
    <location>
        <begin position="65"/>
        <end position="250"/>
    </location>
</feature>
<evidence type="ECO:0000313" key="5">
    <source>
        <dbReference type="Proteomes" id="UP000070299"/>
    </source>
</evidence>